<dbReference type="AlphaFoldDB" id="A0A8J5MLP2"/>
<accession>A0A8J5MLP2</accession>
<comment type="caution">
    <text evidence="1">The sequence shown here is derived from an EMBL/GenBank/DDBJ whole genome shotgun (WGS) entry which is preliminary data.</text>
</comment>
<gene>
    <name evidence="1" type="primary">impdh1b-L4</name>
    <name evidence="1" type="ORF">Hamer_G027913</name>
</gene>
<dbReference type="Proteomes" id="UP000747542">
    <property type="component" value="Unassembled WGS sequence"/>
</dbReference>
<keyword evidence="2" id="KW-1185">Reference proteome</keyword>
<protein>
    <submittedName>
        <fullName evidence="1">Putative Inosine-5'-monophosphate dehydrogenase 1b-like 4</fullName>
    </submittedName>
</protein>
<organism evidence="1 2">
    <name type="scientific">Homarus americanus</name>
    <name type="common">American lobster</name>
    <dbReference type="NCBI Taxonomy" id="6706"/>
    <lineage>
        <taxon>Eukaryota</taxon>
        <taxon>Metazoa</taxon>
        <taxon>Ecdysozoa</taxon>
        <taxon>Arthropoda</taxon>
        <taxon>Crustacea</taxon>
        <taxon>Multicrustacea</taxon>
        <taxon>Malacostraca</taxon>
        <taxon>Eumalacostraca</taxon>
        <taxon>Eucarida</taxon>
        <taxon>Decapoda</taxon>
        <taxon>Pleocyemata</taxon>
        <taxon>Astacidea</taxon>
        <taxon>Nephropoidea</taxon>
        <taxon>Nephropidae</taxon>
        <taxon>Homarus</taxon>
    </lineage>
</organism>
<proteinExistence type="predicted"/>
<reference evidence="1" key="1">
    <citation type="journal article" date="2021" name="Sci. Adv.">
        <title>The American lobster genome reveals insights on longevity, neural, and immune adaptations.</title>
        <authorList>
            <person name="Polinski J.M."/>
            <person name="Zimin A.V."/>
            <person name="Clark K.F."/>
            <person name="Kohn A.B."/>
            <person name="Sadowski N."/>
            <person name="Timp W."/>
            <person name="Ptitsyn A."/>
            <person name="Khanna P."/>
            <person name="Romanova D.Y."/>
            <person name="Williams P."/>
            <person name="Greenwood S.J."/>
            <person name="Moroz L.L."/>
            <person name="Walt D.R."/>
            <person name="Bodnar A.G."/>
        </authorList>
    </citation>
    <scope>NUCLEOTIDE SEQUENCE</scope>
    <source>
        <strain evidence="1">GMGI-L3</strain>
    </source>
</reference>
<evidence type="ECO:0000313" key="1">
    <source>
        <dbReference type="EMBL" id="KAG7155825.1"/>
    </source>
</evidence>
<evidence type="ECO:0000313" key="2">
    <source>
        <dbReference type="Proteomes" id="UP000747542"/>
    </source>
</evidence>
<name>A0A8J5MLP2_HOMAM</name>
<sequence>MWNVHKATLKDESRTNNPCEGWNNRYSRLVRHTHSTIWRIQWIQDDHTVVSSQIIKESRGEPPRKRQKRVYKNLCQNRQAGRKSVQEFLQGAGYSIRWKS</sequence>
<dbReference type="EMBL" id="JAHLQT010040293">
    <property type="protein sequence ID" value="KAG7155825.1"/>
    <property type="molecule type" value="Genomic_DNA"/>
</dbReference>